<dbReference type="AlphaFoldDB" id="A0A6G3XG99"/>
<feature type="non-terminal residue" evidence="1">
    <location>
        <position position="1"/>
    </location>
</feature>
<dbReference type="EMBL" id="JAAGMN010006307">
    <property type="protein sequence ID" value="NEE16703.1"/>
    <property type="molecule type" value="Genomic_DNA"/>
</dbReference>
<feature type="non-terminal residue" evidence="1">
    <location>
        <position position="105"/>
    </location>
</feature>
<protein>
    <submittedName>
        <fullName evidence="1">FAD-binding oxidoreductase</fullName>
    </submittedName>
</protein>
<reference evidence="1" key="1">
    <citation type="submission" date="2020-01" db="EMBL/GenBank/DDBJ databases">
        <title>Insect and environment-associated Actinomycetes.</title>
        <authorList>
            <person name="Currrie C."/>
            <person name="Chevrette M."/>
            <person name="Carlson C."/>
            <person name="Stubbendieck R."/>
            <person name="Wendt-Pienkowski E."/>
        </authorList>
    </citation>
    <scope>NUCLEOTIDE SEQUENCE</scope>
    <source>
        <strain evidence="1">SID7499</strain>
    </source>
</reference>
<organism evidence="1">
    <name type="scientific">Streptomyces sp. SID7499</name>
    <dbReference type="NCBI Taxonomy" id="2706086"/>
    <lineage>
        <taxon>Bacteria</taxon>
        <taxon>Bacillati</taxon>
        <taxon>Actinomycetota</taxon>
        <taxon>Actinomycetes</taxon>
        <taxon>Kitasatosporales</taxon>
        <taxon>Streptomycetaceae</taxon>
        <taxon>Streptomyces</taxon>
    </lineage>
</organism>
<comment type="caution">
    <text evidence="1">The sequence shown here is derived from an EMBL/GenBank/DDBJ whole genome shotgun (WGS) entry which is preliminary data.</text>
</comment>
<accession>A0A6G3XG99</accession>
<sequence>IAALTAKHFAVVEASARLAVAVADAVGDRVGDAPLGAVTRLARKAVRPDLVPEWLPQIPGAAARRLPRTDRVGASAVYYPACVNRIFAGPDGRPGLSLAEAVVAV</sequence>
<gene>
    <name evidence="1" type="ORF">G3M58_60845</name>
</gene>
<evidence type="ECO:0000313" key="1">
    <source>
        <dbReference type="EMBL" id="NEE16703.1"/>
    </source>
</evidence>
<name>A0A6G3XG99_9ACTN</name>
<proteinExistence type="predicted"/>